<dbReference type="Gene3D" id="3.60.120.10">
    <property type="entry name" value="Anthranilate synthase"/>
    <property type="match status" value="1"/>
</dbReference>
<dbReference type="NCBIfam" id="TIGR00543">
    <property type="entry name" value="isochor_syn"/>
    <property type="match status" value="1"/>
</dbReference>
<dbReference type="InterPro" id="IPR005801">
    <property type="entry name" value="ADC_synthase"/>
</dbReference>
<comment type="catalytic activity">
    <reaction evidence="1">
        <text>chorismate = isochorismate</text>
        <dbReference type="Rhea" id="RHEA:18985"/>
        <dbReference type="ChEBI" id="CHEBI:29748"/>
        <dbReference type="ChEBI" id="CHEBI:29780"/>
        <dbReference type="EC" id="5.4.4.2"/>
    </reaction>
</comment>
<evidence type="ECO:0000256" key="1">
    <source>
        <dbReference type="ARBA" id="ARBA00000799"/>
    </source>
</evidence>
<dbReference type="InterPro" id="IPR004561">
    <property type="entry name" value="IsoChor_synthase"/>
</dbReference>
<dbReference type="RefSeq" id="WP_021589760.1">
    <property type="nucleotide sequence ID" value="NZ_AWEY01000026.1"/>
</dbReference>
<dbReference type="SUPFAM" id="SSF56322">
    <property type="entry name" value="ADC synthase"/>
    <property type="match status" value="1"/>
</dbReference>
<evidence type="ECO:0000259" key="6">
    <source>
        <dbReference type="Pfam" id="PF00425"/>
    </source>
</evidence>
<dbReference type="Proteomes" id="UP000016648">
    <property type="component" value="Unassembled WGS sequence"/>
</dbReference>
<keyword evidence="8" id="KW-1185">Reference proteome</keyword>
<gene>
    <name evidence="7" type="ORF">HMPREF9135_1934</name>
</gene>
<dbReference type="InterPro" id="IPR015890">
    <property type="entry name" value="Chorismate_C"/>
</dbReference>
<evidence type="ECO:0000256" key="3">
    <source>
        <dbReference type="ARBA" id="ARBA00012824"/>
    </source>
</evidence>
<dbReference type="PANTHER" id="PTHR42839">
    <property type="entry name" value="ISOCHORISMATE SYNTHASE ENTC"/>
    <property type="match status" value="1"/>
</dbReference>
<dbReference type="EC" id="5.4.4.2" evidence="3"/>
<proteinExistence type="inferred from homology"/>
<evidence type="ECO:0000256" key="4">
    <source>
        <dbReference type="ARBA" id="ARBA00023235"/>
    </source>
</evidence>
<evidence type="ECO:0000256" key="2">
    <source>
        <dbReference type="ARBA" id="ARBA00005297"/>
    </source>
</evidence>
<organism evidence="7 8">
    <name type="scientific">Segatella baroniae F0067</name>
    <dbReference type="NCBI Taxonomy" id="1115809"/>
    <lineage>
        <taxon>Bacteria</taxon>
        <taxon>Pseudomonadati</taxon>
        <taxon>Bacteroidota</taxon>
        <taxon>Bacteroidia</taxon>
        <taxon>Bacteroidales</taxon>
        <taxon>Prevotellaceae</taxon>
        <taxon>Segatella</taxon>
    </lineage>
</organism>
<evidence type="ECO:0000313" key="7">
    <source>
        <dbReference type="EMBL" id="ERK39216.1"/>
    </source>
</evidence>
<dbReference type="AlphaFoldDB" id="U2P4X6"/>
<dbReference type="Pfam" id="PF00425">
    <property type="entry name" value="Chorismate_bind"/>
    <property type="match status" value="1"/>
</dbReference>
<keyword evidence="4 7" id="KW-0413">Isomerase</keyword>
<comment type="similarity">
    <text evidence="2">Belongs to the isochorismate synthase family.</text>
</comment>
<feature type="domain" description="Chorismate-utilising enzyme C-terminal" evidence="6">
    <location>
        <begin position="88"/>
        <end position="335"/>
    </location>
</feature>
<dbReference type="EMBL" id="AWEY01000026">
    <property type="protein sequence ID" value="ERK39216.1"/>
    <property type="molecule type" value="Genomic_DNA"/>
</dbReference>
<dbReference type="PATRIC" id="fig|1115809.3.peg.1425"/>
<evidence type="ECO:0000256" key="5">
    <source>
        <dbReference type="ARBA" id="ARBA00041564"/>
    </source>
</evidence>
<dbReference type="GO" id="GO:0008909">
    <property type="term" value="F:isochorismate synthase activity"/>
    <property type="evidence" value="ECO:0007669"/>
    <property type="project" value="UniProtKB-EC"/>
</dbReference>
<accession>U2P4X6</accession>
<comment type="caution">
    <text evidence="7">The sequence shown here is derived from an EMBL/GenBank/DDBJ whole genome shotgun (WGS) entry which is preliminary data.</text>
</comment>
<name>U2P4X6_9BACT</name>
<protein>
    <recommendedName>
        <fullName evidence="3">isochorismate synthase</fullName>
        <ecNumber evidence="3">5.4.4.2</ecNumber>
    </recommendedName>
    <alternativeName>
        <fullName evidence="5">Isochorismate mutase</fullName>
    </alternativeName>
</protein>
<sequence>MMDNYAVYRLPHQKHYMLLSQTDGDLQRVDSVADLSGCRGFVMAPFMQTEECPIVVIRPDVMEEVALPATASPHCHAEPVGSDNLDCYRNDFLLFHEALAAGRFKKLVLARRCDFRHAETDPMALFVQACSLYPRLFIALVSTPLTGTWLFATPEILLEGEGNVWRTMALAGTMKLEAQDLKGEGESSRWSPKNIQEQRYVANYITGCLQKFASDFTEEGPSTVRAADLVHLRSDFTFQLKDDNHLGAMLEALHPTPAVCGLPKKEARDFILLHEHSPRKYYSGFMGPLFPGGQTHLYVSLRCMQLTDQMFHLYAGGGILKDSDVDSEWMETEAKLQTMRNVFK</sequence>
<dbReference type="PANTHER" id="PTHR42839:SF2">
    <property type="entry name" value="ISOCHORISMATE SYNTHASE ENTC"/>
    <property type="match status" value="1"/>
</dbReference>
<reference evidence="7 8" key="1">
    <citation type="submission" date="2013-08" db="EMBL/GenBank/DDBJ databases">
        <authorList>
            <person name="Durkin A.S."/>
            <person name="Haft D.R."/>
            <person name="McCorrison J."/>
            <person name="Torralba M."/>
            <person name="Gillis M."/>
            <person name="Haft D.H."/>
            <person name="Methe B."/>
            <person name="Sutton G."/>
            <person name="Nelson K.E."/>
        </authorList>
    </citation>
    <scope>NUCLEOTIDE SEQUENCE [LARGE SCALE GENOMIC DNA]</scope>
    <source>
        <strain evidence="7 8">F0067</strain>
    </source>
</reference>
<evidence type="ECO:0000313" key="8">
    <source>
        <dbReference type="Proteomes" id="UP000016648"/>
    </source>
</evidence>